<dbReference type="PANTHER" id="PTHR33755">
    <property type="entry name" value="TOXIN PARE1-RELATED"/>
    <property type="match status" value="1"/>
</dbReference>
<dbReference type="PANTHER" id="PTHR33755:SF6">
    <property type="entry name" value="PLASMID STABILIZATION SYSTEM PROTEIN"/>
    <property type="match status" value="1"/>
</dbReference>
<evidence type="ECO:0000256" key="2">
    <source>
        <dbReference type="ARBA" id="ARBA00022649"/>
    </source>
</evidence>
<keyword evidence="2" id="KW-1277">Toxin-antitoxin system</keyword>
<dbReference type="InterPro" id="IPR035093">
    <property type="entry name" value="RelE/ParE_toxin_dom_sf"/>
</dbReference>
<accession>A0A127FEI9</accession>
<proteinExistence type="inferred from homology"/>
<keyword evidence="4" id="KW-1185">Reference proteome</keyword>
<dbReference type="EMBL" id="CP011971">
    <property type="protein sequence ID" value="AMN48321.1"/>
    <property type="molecule type" value="Genomic_DNA"/>
</dbReference>
<evidence type="ECO:0000256" key="1">
    <source>
        <dbReference type="ARBA" id="ARBA00006226"/>
    </source>
</evidence>
<dbReference type="InterPro" id="IPR007712">
    <property type="entry name" value="RelE/ParE_toxin"/>
</dbReference>
<sequence length="107" mass="12005">MRVRLSRRAETDLIEITDFIALDNSERASEFEDGLLEHAHKIAQAPLGYVERPELKKGIRSCAHGAYVIFFTIDDQGVRIERILHGARDLGSSRDSVAPRTSDAELL</sequence>
<dbReference type="Gene3D" id="3.30.2310.20">
    <property type="entry name" value="RelE-like"/>
    <property type="match status" value="1"/>
</dbReference>
<dbReference type="OrthoDB" id="9798046at2"/>
<dbReference type="STRING" id="465721.ACG33_14685"/>
<comment type="similarity">
    <text evidence="1">Belongs to the RelE toxin family.</text>
</comment>
<organism evidence="3 4">
    <name type="scientific">Steroidobacter denitrificans</name>
    <dbReference type="NCBI Taxonomy" id="465721"/>
    <lineage>
        <taxon>Bacteria</taxon>
        <taxon>Pseudomonadati</taxon>
        <taxon>Pseudomonadota</taxon>
        <taxon>Gammaproteobacteria</taxon>
        <taxon>Steroidobacterales</taxon>
        <taxon>Steroidobacteraceae</taxon>
        <taxon>Steroidobacter</taxon>
    </lineage>
</organism>
<evidence type="ECO:0000313" key="3">
    <source>
        <dbReference type="EMBL" id="AMN48321.1"/>
    </source>
</evidence>
<dbReference type="KEGG" id="sdf:ACG33_14685"/>
<evidence type="ECO:0008006" key="5">
    <source>
        <dbReference type="Google" id="ProtNLM"/>
    </source>
</evidence>
<dbReference type="Proteomes" id="UP000070250">
    <property type="component" value="Chromosome"/>
</dbReference>
<protein>
    <recommendedName>
        <fullName evidence="5">Plasmid stabilization protein</fullName>
    </recommendedName>
</protein>
<dbReference type="Pfam" id="PF05016">
    <property type="entry name" value="ParE_toxin"/>
    <property type="match status" value="1"/>
</dbReference>
<dbReference type="InterPro" id="IPR051803">
    <property type="entry name" value="TA_system_RelE-like_toxin"/>
</dbReference>
<evidence type="ECO:0000313" key="4">
    <source>
        <dbReference type="Proteomes" id="UP000070250"/>
    </source>
</evidence>
<gene>
    <name evidence="3" type="ORF">ACG33_14685</name>
</gene>
<name>A0A127FEI9_STEDE</name>
<reference evidence="3 4" key="1">
    <citation type="submission" date="2015-06" db="EMBL/GenBank/DDBJ databases">
        <title>A Comprehensive Approach to Explore the Metabolic and Phylogenetic Diversity of Bacterial Steroid Degradation in the Environment: Testosterone as an Example.</title>
        <authorList>
            <person name="Yang F.-C."/>
            <person name="Chen Y.-L."/>
            <person name="Yu C.-P."/>
            <person name="Tang S.-L."/>
            <person name="Wang P.-H."/>
            <person name="Ismail W."/>
            <person name="Wang C.-H."/>
            <person name="Yang C.-Y."/>
            <person name="Chiang Y.-R."/>
        </authorList>
    </citation>
    <scope>NUCLEOTIDE SEQUENCE [LARGE SCALE GENOMIC DNA]</scope>
    <source>
        <strain evidence="3 4">DSM 18526</strain>
    </source>
</reference>
<dbReference type="AlphaFoldDB" id="A0A127FEI9"/>